<dbReference type="FunFam" id="3.40.630.20:FF:000001">
    <property type="entry name" value="Pyrrolidone-carboxylate peptidase"/>
    <property type="match status" value="1"/>
</dbReference>
<sequence>MKTMLLTGFEPFDGEPVNPSWELVKALDGTLVTQGDHQARLVAVQLPCVFSRSLAALDAALQQHQPDIVLAVGQAGGRSDLTLERVAINLMDARIPDNDGAQPVDVPVLPAGPAAYFSTLPIKAMVAAMRAAGVPASVSQTAGSFVCNQVFYGLQHRLAGSEVRGGFLHIPYLPEQVARLANGAPSCSLETMTHGLLAALLAALATQTDLAVTEGALH</sequence>
<feature type="active site" evidence="9">
    <location>
        <position position="169"/>
    </location>
</feature>
<dbReference type="Gene3D" id="3.40.630.20">
    <property type="entry name" value="Peptidase C15, pyroglutamyl peptidase I-like"/>
    <property type="match status" value="1"/>
</dbReference>
<evidence type="ECO:0000256" key="9">
    <source>
        <dbReference type="HAMAP-Rule" id="MF_00417"/>
    </source>
</evidence>
<dbReference type="InterPro" id="IPR036440">
    <property type="entry name" value="Peptidase_C15-like_sf"/>
</dbReference>
<keyword evidence="6 9" id="KW-0645">Protease</keyword>
<evidence type="ECO:0000256" key="10">
    <source>
        <dbReference type="PROSITE-ProRule" id="PRU10076"/>
    </source>
</evidence>
<gene>
    <name evidence="9 12" type="primary">pcp</name>
    <name evidence="12" type="ORF">CUC53_14260</name>
</gene>
<comment type="subcellular location">
    <subcellularLocation>
        <location evidence="3 9">Cytoplasm</location>
    </subcellularLocation>
</comment>
<comment type="caution">
    <text evidence="12">The sequence shown here is derived from an EMBL/GenBank/DDBJ whole genome shotgun (WGS) entry which is preliminary data.</text>
</comment>
<dbReference type="Pfam" id="PF01470">
    <property type="entry name" value="Peptidase_C15"/>
    <property type="match status" value="1"/>
</dbReference>
<dbReference type="GO" id="GO:0005829">
    <property type="term" value="C:cytosol"/>
    <property type="evidence" value="ECO:0007669"/>
    <property type="project" value="InterPro"/>
</dbReference>
<comment type="subunit">
    <text evidence="9">Homotetramer.</text>
</comment>
<dbReference type="Proteomes" id="UP000235861">
    <property type="component" value="Unassembled WGS sequence"/>
</dbReference>
<evidence type="ECO:0000256" key="4">
    <source>
        <dbReference type="ARBA" id="ARBA00006641"/>
    </source>
</evidence>
<evidence type="ECO:0000313" key="12">
    <source>
        <dbReference type="EMBL" id="PJG58184.1"/>
    </source>
</evidence>
<evidence type="ECO:0000256" key="3">
    <source>
        <dbReference type="ARBA" id="ARBA00004496"/>
    </source>
</evidence>
<dbReference type="InterPro" id="IPR029762">
    <property type="entry name" value="PGP-I_bact-type"/>
</dbReference>
<dbReference type="InterPro" id="IPR016125">
    <property type="entry name" value="Peptidase_C15-like"/>
</dbReference>
<dbReference type="PRINTS" id="PR00706">
    <property type="entry name" value="PYROGLUPTASE"/>
</dbReference>
<evidence type="ECO:0000256" key="8">
    <source>
        <dbReference type="ARBA" id="ARBA00022807"/>
    </source>
</evidence>
<name>A0A2H9U2F1_9GAMM</name>
<keyword evidence="8 9" id="KW-0788">Thiol protease</keyword>
<dbReference type="SUPFAM" id="SSF53182">
    <property type="entry name" value="Pyrrolidone carboxyl peptidase (pyroglutamate aminopeptidase)"/>
    <property type="match status" value="1"/>
</dbReference>
<comment type="function">
    <text evidence="2 9">Removes 5-oxoproline from various penultimate amino acid residues except L-proline.</text>
</comment>
<keyword evidence="13" id="KW-1185">Reference proteome</keyword>
<evidence type="ECO:0000256" key="2">
    <source>
        <dbReference type="ARBA" id="ARBA00002280"/>
    </source>
</evidence>
<dbReference type="AlphaFoldDB" id="A0A2H9U2F1"/>
<feature type="active site" evidence="9 11">
    <location>
        <position position="147"/>
    </location>
</feature>
<dbReference type="HAMAP" id="MF_00417">
    <property type="entry name" value="Pyrrolid_peptidase"/>
    <property type="match status" value="1"/>
</dbReference>
<protein>
    <recommendedName>
        <fullName evidence="9">Pyrrolidone-carboxylate peptidase</fullName>
        <ecNumber evidence="9">3.4.19.3</ecNumber>
    </recommendedName>
    <alternativeName>
        <fullName evidence="9">5-oxoprolyl-peptidase</fullName>
    </alternativeName>
    <alternativeName>
        <fullName evidence="9">Pyroglutamyl-peptidase I</fullName>
        <shortName evidence="9">PGP-I</shortName>
        <shortName evidence="9">Pyrase</shortName>
    </alternativeName>
</protein>
<evidence type="ECO:0000256" key="7">
    <source>
        <dbReference type="ARBA" id="ARBA00022801"/>
    </source>
</evidence>
<feature type="active site" evidence="9 10">
    <location>
        <position position="84"/>
    </location>
</feature>
<evidence type="ECO:0000256" key="11">
    <source>
        <dbReference type="PROSITE-ProRule" id="PRU10077"/>
    </source>
</evidence>
<keyword evidence="7 9" id="KW-0378">Hydrolase</keyword>
<dbReference type="OrthoDB" id="9779738at2"/>
<evidence type="ECO:0000256" key="5">
    <source>
        <dbReference type="ARBA" id="ARBA00022490"/>
    </source>
</evidence>
<dbReference type="PIRSF" id="PIRSF015592">
    <property type="entry name" value="Prld-crbxl_pptds"/>
    <property type="match status" value="1"/>
</dbReference>
<dbReference type="InterPro" id="IPR033693">
    <property type="entry name" value="PGPEP1_Glu_AS"/>
</dbReference>
<dbReference type="PROSITE" id="PS01334">
    <property type="entry name" value="PYRASE_CYS"/>
    <property type="match status" value="1"/>
</dbReference>
<dbReference type="PROSITE" id="PS01333">
    <property type="entry name" value="PYRASE_GLU"/>
    <property type="match status" value="1"/>
</dbReference>
<dbReference type="RefSeq" id="WP_100294772.1">
    <property type="nucleotide sequence ID" value="NZ_PGGC01000131.1"/>
</dbReference>
<dbReference type="InterPro" id="IPR033694">
    <property type="entry name" value="PGPEP1_Cys_AS"/>
</dbReference>
<dbReference type="NCBIfam" id="TIGR00504">
    <property type="entry name" value="pyro_pdase"/>
    <property type="match status" value="1"/>
</dbReference>
<dbReference type="PANTHER" id="PTHR23402:SF1">
    <property type="entry name" value="PYROGLUTAMYL-PEPTIDASE I"/>
    <property type="match status" value="1"/>
</dbReference>
<keyword evidence="5 9" id="KW-0963">Cytoplasm</keyword>
<reference evidence="12 13" key="1">
    <citation type="submission" date="2017-11" db="EMBL/GenBank/DDBJ databases">
        <title>Draft genome sequence of environmental isolate Aeromonas cavernicola sp. nov. MDC 2508.</title>
        <authorList>
            <person name="Colston S.M."/>
            <person name="Navarro A."/>
            <person name="Martinez-Murcia A.J."/>
            <person name="Graf J."/>
        </authorList>
    </citation>
    <scope>NUCLEOTIDE SEQUENCE [LARGE SCALE GENOMIC DNA]</scope>
    <source>
        <strain evidence="12 13">MDC 2508</strain>
    </source>
</reference>
<evidence type="ECO:0000313" key="13">
    <source>
        <dbReference type="Proteomes" id="UP000235861"/>
    </source>
</evidence>
<dbReference type="GO" id="GO:0016920">
    <property type="term" value="F:pyroglutamyl-peptidase activity"/>
    <property type="evidence" value="ECO:0007669"/>
    <property type="project" value="UniProtKB-UniRule"/>
</dbReference>
<comment type="catalytic activity">
    <reaction evidence="1 9 10">
        <text>Release of an N-terminal pyroglutamyl group from a polypeptide, the second amino acid generally not being Pro.</text>
        <dbReference type="EC" id="3.4.19.3"/>
    </reaction>
</comment>
<dbReference type="EC" id="3.4.19.3" evidence="9"/>
<dbReference type="InterPro" id="IPR000816">
    <property type="entry name" value="Peptidase_C15"/>
</dbReference>
<dbReference type="PANTHER" id="PTHR23402">
    <property type="entry name" value="PROTEASE FAMILY C15 PYROGLUTAMYL-PEPTIDASE I-RELATED"/>
    <property type="match status" value="1"/>
</dbReference>
<evidence type="ECO:0000256" key="1">
    <source>
        <dbReference type="ARBA" id="ARBA00001770"/>
    </source>
</evidence>
<dbReference type="GO" id="GO:0006508">
    <property type="term" value="P:proteolysis"/>
    <property type="evidence" value="ECO:0007669"/>
    <property type="project" value="UniProtKB-KW"/>
</dbReference>
<dbReference type="CDD" id="cd00501">
    <property type="entry name" value="Peptidase_C15"/>
    <property type="match status" value="1"/>
</dbReference>
<dbReference type="EMBL" id="PGGC01000131">
    <property type="protein sequence ID" value="PJG58184.1"/>
    <property type="molecule type" value="Genomic_DNA"/>
</dbReference>
<accession>A0A2H9U2F1</accession>
<proteinExistence type="inferred from homology"/>
<comment type="similarity">
    <text evidence="4 9">Belongs to the peptidase C15 family.</text>
</comment>
<organism evidence="12 13">
    <name type="scientific">Aeromonas cavernicola</name>
    <dbReference type="NCBI Taxonomy" id="1006623"/>
    <lineage>
        <taxon>Bacteria</taxon>
        <taxon>Pseudomonadati</taxon>
        <taxon>Pseudomonadota</taxon>
        <taxon>Gammaproteobacteria</taxon>
        <taxon>Aeromonadales</taxon>
        <taxon>Aeromonadaceae</taxon>
        <taxon>Aeromonas</taxon>
    </lineage>
</organism>
<evidence type="ECO:0000256" key="6">
    <source>
        <dbReference type="ARBA" id="ARBA00022670"/>
    </source>
</evidence>
<dbReference type="NCBIfam" id="NF009676">
    <property type="entry name" value="PRK13197.1"/>
    <property type="match status" value="1"/>
</dbReference>